<feature type="domain" description="Serine aminopeptidase S33" evidence="1">
    <location>
        <begin position="63"/>
        <end position="152"/>
    </location>
</feature>
<keyword evidence="3" id="KW-1185">Reference proteome</keyword>
<protein>
    <recommendedName>
        <fullName evidence="1">Serine aminopeptidase S33 domain-containing protein</fullName>
    </recommendedName>
</protein>
<sequence length="291" mass="32006">MVQVHAEESSSISPSISVSEMAKQSAKSHRATRHVGGHTFVKKAVEPGSVGNTTAGESVAKVPREIVCCAHGLGTNLHVYDALALDLVKEGFTVLRYEYFNHGFSKSDDPFLVIDENVMICQVEDLFSHVLGDHEPVKYFVGHSTGGVVAIQGHAVADSYLQNVHIAFARDKKTKKYRHEVAYKQALSNTKKTFKEHPYYTAGIMSISNFYLNNKLLPRWREYMKEAAQSGIKMNVVYGDEDVVVPNLGTLASIENVECTTLEKQGHECFYENTSTISPILAKFFGGGGGA</sequence>
<evidence type="ECO:0000259" key="1">
    <source>
        <dbReference type="Pfam" id="PF12146"/>
    </source>
</evidence>
<dbReference type="OrthoDB" id="190201at2759"/>
<dbReference type="Pfam" id="PF12146">
    <property type="entry name" value="Hydrolase_4"/>
    <property type="match status" value="1"/>
</dbReference>
<comment type="caution">
    <text evidence="2">The sequence shown here is derived from an EMBL/GenBank/DDBJ whole genome shotgun (WGS) entry which is preliminary data.</text>
</comment>
<dbReference type="Gene3D" id="3.40.50.1820">
    <property type="entry name" value="alpha/beta hydrolase"/>
    <property type="match status" value="1"/>
</dbReference>
<evidence type="ECO:0000313" key="3">
    <source>
        <dbReference type="Proteomes" id="UP001165082"/>
    </source>
</evidence>
<accession>A0A9W7CA53</accession>
<dbReference type="AlphaFoldDB" id="A0A9W7CA53"/>
<dbReference type="EMBL" id="BRXZ01000081">
    <property type="protein sequence ID" value="GMI04617.1"/>
    <property type="molecule type" value="Genomic_DNA"/>
</dbReference>
<reference evidence="2" key="1">
    <citation type="submission" date="2022-07" db="EMBL/GenBank/DDBJ databases">
        <title>Genome analysis of Parmales, a sister group of diatoms, reveals the evolutionary specialization of diatoms from phago-mixotrophs to photoautotrophs.</title>
        <authorList>
            <person name="Ban H."/>
            <person name="Sato S."/>
            <person name="Yoshikawa S."/>
            <person name="Kazumasa Y."/>
            <person name="Nakamura Y."/>
            <person name="Ichinomiya M."/>
            <person name="Saitoh K."/>
            <person name="Sato N."/>
            <person name="Blanc-Mathieu R."/>
            <person name="Endo H."/>
            <person name="Kuwata A."/>
            <person name="Ogata H."/>
        </authorList>
    </citation>
    <scope>NUCLEOTIDE SEQUENCE</scope>
</reference>
<evidence type="ECO:0000313" key="2">
    <source>
        <dbReference type="EMBL" id="GMI04617.1"/>
    </source>
</evidence>
<name>A0A9W7CA53_9STRA</name>
<dbReference type="Proteomes" id="UP001165082">
    <property type="component" value="Unassembled WGS sequence"/>
</dbReference>
<dbReference type="InterPro" id="IPR022742">
    <property type="entry name" value="Hydrolase_4"/>
</dbReference>
<dbReference type="InterPro" id="IPR029058">
    <property type="entry name" value="AB_hydrolase_fold"/>
</dbReference>
<dbReference type="SUPFAM" id="SSF53474">
    <property type="entry name" value="alpha/beta-Hydrolases"/>
    <property type="match status" value="1"/>
</dbReference>
<organism evidence="2 3">
    <name type="scientific">Triparma retinervis</name>
    <dbReference type="NCBI Taxonomy" id="2557542"/>
    <lineage>
        <taxon>Eukaryota</taxon>
        <taxon>Sar</taxon>
        <taxon>Stramenopiles</taxon>
        <taxon>Ochrophyta</taxon>
        <taxon>Bolidophyceae</taxon>
        <taxon>Parmales</taxon>
        <taxon>Triparmaceae</taxon>
        <taxon>Triparma</taxon>
    </lineage>
</organism>
<gene>
    <name evidence="2" type="ORF">TrRE_jg7649</name>
</gene>
<proteinExistence type="predicted"/>